<dbReference type="AlphaFoldDB" id="A0A2G5DLE9"/>
<dbReference type="Pfam" id="PF24583">
    <property type="entry name" value="DUF7610"/>
    <property type="match status" value="1"/>
</dbReference>
<dbReference type="Proteomes" id="UP000230069">
    <property type="component" value="Unassembled WGS sequence"/>
</dbReference>
<dbReference type="InterPro" id="IPR056029">
    <property type="entry name" value="DUF7610"/>
</dbReference>
<evidence type="ECO:0000313" key="4">
    <source>
        <dbReference type="Proteomes" id="UP000230069"/>
    </source>
</evidence>
<protein>
    <recommendedName>
        <fullName evidence="2">DUF7610 domain-containing protein</fullName>
    </recommendedName>
</protein>
<reference evidence="3 4" key="1">
    <citation type="submission" date="2017-09" db="EMBL/GenBank/DDBJ databases">
        <title>WGS assembly of Aquilegia coerulea Goldsmith.</title>
        <authorList>
            <person name="Hodges S."/>
            <person name="Kramer E."/>
            <person name="Nordborg M."/>
            <person name="Tomkins J."/>
            <person name="Borevitz J."/>
            <person name="Derieg N."/>
            <person name="Yan J."/>
            <person name="Mihaltcheva S."/>
            <person name="Hayes R.D."/>
            <person name="Rokhsar D."/>
        </authorList>
    </citation>
    <scope>NUCLEOTIDE SEQUENCE [LARGE SCALE GENOMIC DNA]</scope>
    <source>
        <strain evidence="4">cv. Goldsmith</strain>
    </source>
</reference>
<dbReference type="OrthoDB" id="1937541at2759"/>
<gene>
    <name evidence="3" type="ORF">AQUCO_01700145v1</name>
</gene>
<evidence type="ECO:0000313" key="3">
    <source>
        <dbReference type="EMBL" id="PIA44340.1"/>
    </source>
</evidence>
<dbReference type="EMBL" id="KZ305034">
    <property type="protein sequence ID" value="PIA44340.1"/>
    <property type="molecule type" value="Genomic_DNA"/>
</dbReference>
<accession>A0A2G5DLE9</accession>
<keyword evidence="1" id="KW-0472">Membrane</keyword>
<keyword evidence="4" id="KW-1185">Reference proteome</keyword>
<dbReference type="InParanoid" id="A0A2G5DLE9"/>
<keyword evidence="1" id="KW-0812">Transmembrane</keyword>
<proteinExistence type="predicted"/>
<organism evidence="3 4">
    <name type="scientific">Aquilegia coerulea</name>
    <name type="common">Rocky mountain columbine</name>
    <dbReference type="NCBI Taxonomy" id="218851"/>
    <lineage>
        <taxon>Eukaryota</taxon>
        <taxon>Viridiplantae</taxon>
        <taxon>Streptophyta</taxon>
        <taxon>Embryophyta</taxon>
        <taxon>Tracheophyta</taxon>
        <taxon>Spermatophyta</taxon>
        <taxon>Magnoliopsida</taxon>
        <taxon>Ranunculales</taxon>
        <taxon>Ranunculaceae</taxon>
        <taxon>Thalictroideae</taxon>
        <taxon>Aquilegia</taxon>
    </lineage>
</organism>
<feature type="transmembrane region" description="Helical" evidence="1">
    <location>
        <begin position="174"/>
        <end position="194"/>
    </location>
</feature>
<keyword evidence="1" id="KW-1133">Transmembrane helix</keyword>
<sequence>MTKRYAVIQKKLEELESELNDVVNLPTETTSHQLLSENINQKFSFLRNLLAAEIESHPSKPHHLHHMDQRLTELETEFHEWDNFRTFSPTNHIDTASTCSCTESCLNDDGDEDITDMSVVGGGGGELTVYENPEFVFEDENEKKEEVETSFEKVQLEDIEGKKECSSGGKLDGFMIWLIVMFALGFLFVVMAWVKYDCCSCCYKEEIEMEYFLPPT</sequence>
<evidence type="ECO:0000259" key="2">
    <source>
        <dbReference type="Pfam" id="PF24583"/>
    </source>
</evidence>
<name>A0A2G5DLE9_AQUCA</name>
<feature type="domain" description="DUF7610" evidence="2">
    <location>
        <begin position="8"/>
        <end position="84"/>
    </location>
</feature>
<evidence type="ECO:0000256" key="1">
    <source>
        <dbReference type="SAM" id="Phobius"/>
    </source>
</evidence>